<feature type="coiled-coil region" evidence="1">
    <location>
        <begin position="49"/>
        <end position="76"/>
    </location>
</feature>
<name>A0A3D5Q964_FLESI</name>
<keyword evidence="1" id="KW-0175">Coiled coil</keyword>
<protein>
    <submittedName>
        <fullName evidence="3">Uncharacterized protein</fullName>
    </submittedName>
</protein>
<dbReference type="Proteomes" id="UP000262325">
    <property type="component" value="Unassembled WGS sequence"/>
</dbReference>
<keyword evidence="2" id="KW-0472">Membrane</keyword>
<evidence type="ECO:0000256" key="2">
    <source>
        <dbReference type="SAM" id="Phobius"/>
    </source>
</evidence>
<keyword evidence="2" id="KW-0812">Transmembrane</keyword>
<gene>
    <name evidence="3" type="ORF">DHM44_01660</name>
</gene>
<comment type="caution">
    <text evidence="3">The sequence shown here is derived from an EMBL/GenBank/DDBJ whole genome shotgun (WGS) entry which is preliminary data.</text>
</comment>
<evidence type="ECO:0000313" key="3">
    <source>
        <dbReference type="EMBL" id="HCW92367.1"/>
    </source>
</evidence>
<proteinExistence type="predicted"/>
<evidence type="ECO:0000313" key="4">
    <source>
        <dbReference type="Proteomes" id="UP000262325"/>
    </source>
</evidence>
<keyword evidence="2" id="KW-1133">Transmembrane helix</keyword>
<feature type="transmembrane region" description="Helical" evidence="2">
    <location>
        <begin position="103"/>
        <end position="124"/>
    </location>
</feature>
<evidence type="ECO:0000256" key="1">
    <source>
        <dbReference type="SAM" id="Coils"/>
    </source>
</evidence>
<organism evidence="3 4">
    <name type="scientific">Flexistipes sinusarabici</name>
    <dbReference type="NCBI Taxonomy" id="2352"/>
    <lineage>
        <taxon>Bacteria</taxon>
        <taxon>Pseudomonadati</taxon>
        <taxon>Deferribacterota</taxon>
        <taxon>Deferribacteres</taxon>
        <taxon>Deferribacterales</taxon>
        <taxon>Flexistipitaceae</taxon>
        <taxon>Flexistipes</taxon>
    </lineage>
</organism>
<dbReference type="AlphaFoldDB" id="A0A3D5Q964"/>
<sequence length="125" mass="14145">MVEYLISILIISLAIFAGVMKQKKNSSNVTNQIHNDLIKEKGNDPKPSYAELEERLKKLEREKAELLENSKTKSVSRQPTHKKNHSVIDTAAKLYILKFKFNVALVLVTLLLVTLLYISGGFGFK</sequence>
<reference evidence="3 4" key="1">
    <citation type="journal article" date="2018" name="Nat. Biotechnol.">
        <title>A standardized bacterial taxonomy based on genome phylogeny substantially revises the tree of life.</title>
        <authorList>
            <person name="Parks D.H."/>
            <person name="Chuvochina M."/>
            <person name="Waite D.W."/>
            <person name="Rinke C."/>
            <person name="Skarshewski A."/>
            <person name="Chaumeil P.A."/>
            <person name="Hugenholtz P."/>
        </authorList>
    </citation>
    <scope>NUCLEOTIDE SEQUENCE [LARGE SCALE GENOMIC DNA]</scope>
    <source>
        <strain evidence="3">UBA8672</strain>
    </source>
</reference>
<accession>A0A3D5Q964</accession>
<dbReference type="EMBL" id="DPPF01000035">
    <property type="protein sequence ID" value="HCW92367.1"/>
    <property type="molecule type" value="Genomic_DNA"/>
</dbReference>